<keyword evidence="1" id="KW-0175">Coiled coil</keyword>
<gene>
    <name evidence="2" type="ORF">XD93_0309</name>
</gene>
<keyword evidence="2" id="KW-0472">Membrane</keyword>
<reference evidence="3" key="1">
    <citation type="journal article" date="2015" name="MBio">
        <title>Genome-Resolved Metagenomic Analysis Reveals Roles for Candidate Phyla and Other Microbial Community Members in Biogeochemical Transformations in Oil Reservoirs.</title>
        <authorList>
            <person name="Hu P."/>
            <person name="Tom L."/>
            <person name="Singh A."/>
            <person name="Thomas B.C."/>
            <person name="Baker B.J."/>
            <person name="Piceno Y.M."/>
            <person name="Andersen G.L."/>
            <person name="Banfield J.F."/>
        </authorList>
    </citation>
    <scope>NUCLEOTIDE SEQUENCE [LARGE SCALE GENOMIC DNA]</scope>
</reference>
<organism evidence="2 3">
    <name type="scientific">candidate division WS6 bacterium 34_10</name>
    <dbReference type="NCBI Taxonomy" id="1641389"/>
    <lineage>
        <taxon>Bacteria</taxon>
        <taxon>Candidatus Dojkabacteria</taxon>
    </lineage>
</organism>
<sequence>MANTQERRQFKYMEILRNPPSKKVMYYLSIFTFLAALLLVIFAVRPTILTISGIRKEIKEKESINNALESKIEALANLDSQYSENKETLDSLQLLYPTSGNFSLFLSNIDAVISRNGFTLGNIGFSEYKDDITISTTAISPWGVSLSVSGPENNLDNLFDDLEAMPMYPVIENFSYGESDEGTTNSYNLSIRIYHVENNKFYGALNEFN</sequence>
<comment type="caution">
    <text evidence="2">The sequence shown here is derived from an EMBL/GenBank/DDBJ whole genome shotgun (WGS) entry which is preliminary data.</text>
</comment>
<protein>
    <submittedName>
        <fullName evidence="2">Transmembrane(S)protein</fullName>
    </submittedName>
</protein>
<evidence type="ECO:0000313" key="3">
    <source>
        <dbReference type="Proteomes" id="UP000053904"/>
    </source>
</evidence>
<dbReference type="InterPro" id="IPR014717">
    <property type="entry name" value="Transl_elong_EF1B/ribsomal_bS6"/>
</dbReference>
<evidence type="ECO:0000256" key="1">
    <source>
        <dbReference type="SAM" id="Coils"/>
    </source>
</evidence>
<proteinExistence type="predicted"/>
<evidence type="ECO:0000313" key="2">
    <source>
        <dbReference type="EMBL" id="KUK77470.1"/>
    </source>
</evidence>
<accession>A0A124FXA8</accession>
<dbReference type="Proteomes" id="UP000053904">
    <property type="component" value="Unassembled WGS sequence"/>
</dbReference>
<keyword evidence="2" id="KW-0812">Transmembrane</keyword>
<feature type="coiled-coil region" evidence="1">
    <location>
        <begin position="51"/>
        <end position="81"/>
    </location>
</feature>
<name>A0A124FXA8_9BACT</name>
<dbReference type="AlphaFoldDB" id="A0A124FXA8"/>
<dbReference type="EMBL" id="LGGO01000030">
    <property type="protein sequence ID" value="KUK77470.1"/>
    <property type="molecule type" value="Genomic_DNA"/>
</dbReference>
<dbReference type="Gene3D" id="3.30.70.60">
    <property type="match status" value="1"/>
</dbReference>